<dbReference type="Pfam" id="PF07873">
    <property type="entry name" value="YabP"/>
    <property type="match status" value="1"/>
</dbReference>
<comment type="caution">
    <text evidence="1">The sequence shown here is derived from an EMBL/GenBank/DDBJ whole genome shotgun (WGS) entry which is preliminary data.</text>
</comment>
<name>A0A9D1SZ88_9FIRM</name>
<gene>
    <name evidence="1" type="primary">yqfC</name>
    <name evidence="1" type="ORF">IAC74_02895</name>
</gene>
<dbReference type="InterPro" id="IPR022477">
    <property type="entry name" value="Spore_YqfC"/>
</dbReference>
<dbReference type="InterPro" id="IPR022476">
    <property type="entry name" value="Spore_YabP/YqfC"/>
</dbReference>
<dbReference type="InterPro" id="IPR038705">
    <property type="entry name" value="YabP_sf"/>
</dbReference>
<dbReference type="Proteomes" id="UP000886743">
    <property type="component" value="Unassembled WGS sequence"/>
</dbReference>
<dbReference type="Gene3D" id="2.60.40.2000">
    <property type="match status" value="1"/>
</dbReference>
<organism evidence="1 2">
    <name type="scientific">Candidatus Aphodoplasma excrementigallinarum</name>
    <dbReference type="NCBI Taxonomy" id="2840673"/>
    <lineage>
        <taxon>Bacteria</taxon>
        <taxon>Bacillati</taxon>
        <taxon>Bacillota</taxon>
        <taxon>Clostridia</taxon>
        <taxon>Eubacteriales</taxon>
        <taxon>Candidatus Aphodoplasma</taxon>
    </lineage>
</organism>
<evidence type="ECO:0000313" key="1">
    <source>
        <dbReference type="EMBL" id="HIV02498.1"/>
    </source>
</evidence>
<dbReference type="AlphaFoldDB" id="A0A9D1SZ88"/>
<reference evidence="1" key="2">
    <citation type="journal article" date="2021" name="PeerJ">
        <title>Extensive microbial diversity within the chicken gut microbiome revealed by metagenomics and culture.</title>
        <authorList>
            <person name="Gilroy R."/>
            <person name="Ravi A."/>
            <person name="Getino M."/>
            <person name="Pursley I."/>
            <person name="Horton D.L."/>
            <person name="Alikhan N.F."/>
            <person name="Baker D."/>
            <person name="Gharbi K."/>
            <person name="Hall N."/>
            <person name="Watson M."/>
            <person name="Adriaenssens E.M."/>
            <person name="Foster-Nyarko E."/>
            <person name="Jarju S."/>
            <person name="Secka A."/>
            <person name="Antonio M."/>
            <person name="Oren A."/>
            <person name="Chaudhuri R.R."/>
            <person name="La Ragione R."/>
            <person name="Hildebrand F."/>
            <person name="Pallen M.J."/>
        </authorList>
    </citation>
    <scope>NUCLEOTIDE SEQUENCE</scope>
    <source>
        <strain evidence="1">4920</strain>
    </source>
</reference>
<dbReference type="NCBIfam" id="TIGR02856">
    <property type="entry name" value="spore_yqfC"/>
    <property type="match status" value="1"/>
</dbReference>
<proteinExistence type="predicted"/>
<accession>A0A9D1SZ88</accession>
<dbReference type="EMBL" id="DVOF01000085">
    <property type="protein sequence ID" value="HIV02498.1"/>
    <property type="molecule type" value="Genomic_DNA"/>
</dbReference>
<evidence type="ECO:0000313" key="2">
    <source>
        <dbReference type="Proteomes" id="UP000886743"/>
    </source>
</evidence>
<reference evidence="1" key="1">
    <citation type="submission" date="2020-10" db="EMBL/GenBank/DDBJ databases">
        <authorList>
            <person name="Gilroy R."/>
        </authorList>
    </citation>
    <scope>NUCLEOTIDE SEQUENCE</scope>
    <source>
        <strain evidence="1">4920</strain>
    </source>
</reference>
<protein>
    <submittedName>
        <fullName evidence="1">Sporulation protein YqfC</fullName>
    </submittedName>
</protein>
<sequence>MRGEPGLKKKKKEIRIKETEYKKSRAERIAEALDLPKDIVLNLPKLIFTGNRELFIENYQGIVEYSDTVIRLNTSDCLLKVTGRGLGIKNIATEEITLCGDIKSLEFS</sequence>